<sequence>MNILKKQVRLFLIVLVLLINSCGANELDIISDKKAMAEIVIPTTPSSLERKSALVLQDYIRRITGVTVDILSKPSQTKKHVFFVGNSLHADGGRKAVDIPNEGFEIMVQGEHIYMRGGAGKGLLYGVYELIEKQFGARKYDQGPALIHRRSNLTLPKDFFLRYAPSLRYRESYYPPSTDGEYLDWHHLHRFEDLWGLWGHSFFKIIPPERYFKDHPEYFSLTNGKRQASQLCLTNPEVQKIAIAYFRTAIADNPEAQYWSIAPMDGRGYCTCDRCAKVDKEEGGPQGSLVRFVNAVAAHFPEQLFTTLAYGYTAEAPKRTKPRENVYVMLSTIDVTRQQSIANNPTAAAFRRQLEQWSQLSPNIFVWDYTTQFTAYLSPFPMYDQYRDNIAYMSNHGVKGIFEHGSGTTLGDMSAFASYIQAKSLWDPTIDQDQVAADFLNGYYGEASEFVKDYMQLLIKARQSTNTILDIYGNPISARQGYLNEQHINRYRKTLAAAREKAVSQPLFLTRVNTLALGLEYAALEQAKSYGLHPMGFLQQLADGKLGVTSDWGARVDHFIENALKAGGRELAEVNGSLEEYRNKWLRIMARPYKTSSLLGQIPSFNPRYLADYPANGDHTLSDGLLGDTDYSYNWLLFSGGHVELIFSLQQEQTVSRVQLNFLLDPAHYLFLPNKIQVEASEDGRVYTSIGMQQLAEHIPDEKNPAVHPISVELKQQKIRYLRIGVGFSNELPKWFDGSHHRKPLVAIDDISLE</sequence>
<dbReference type="SUPFAM" id="SSF55545">
    <property type="entry name" value="beta-N-acetylhexosaminidase-like domain"/>
    <property type="match status" value="1"/>
</dbReference>
<accession>A0ABX7CPA2</accession>
<keyword evidence="3" id="KW-1185">Reference proteome</keyword>
<reference evidence="2 3" key="1">
    <citation type="submission" date="2021-01" db="EMBL/GenBank/DDBJ databases">
        <title>FDA dAtabase for Regulatory Grade micrObial Sequences (FDA-ARGOS): Supporting development and validation of Infectious Disease Dx tests.</title>
        <authorList>
            <person name="Sproer C."/>
            <person name="Gronow S."/>
            <person name="Severitt S."/>
            <person name="Schroder I."/>
            <person name="Tallon L."/>
            <person name="Sadzewicz L."/>
            <person name="Zhao X."/>
            <person name="Boylan J."/>
            <person name="Ott S."/>
            <person name="Bowen H."/>
            <person name="Vavikolanu K."/>
            <person name="Mehta A."/>
            <person name="Aluvathingal J."/>
            <person name="Nadendla S."/>
            <person name="Lowell S."/>
            <person name="Myers T."/>
            <person name="Yan Y."/>
            <person name="Sichtig H."/>
        </authorList>
    </citation>
    <scope>NUCLEOTIDE SEQUENCE [LARGE SCALE GENOMIC DNA]</scope>
    <source>
        <strain evidence="2 3">FDAARGOS_1141</strain>
    </source>
</reference>
<dbReference type="InterPro" id="IPR032287">
    <property type="entry name" value="DUF4838"/>
</dbReference>
<keyword evidence="1" id="KW-0378">Hydrolase</keyword>
<dbReference type="Proteomes" id="UP000595498">
    <property type="component" value="Chromosome"/>
</dbReference>
<dbReference type="Pfam" id="PF16126">
    <property type="entry name" value="DUF4838"/>
    <property type="match status" value="1"/>
</dbReference>
<gene>
    <name evidence="2" type="ORF">I6I98_23295</name>
</gene>
<dbReference type="PANTHER" id="PTHR47406">
    <property type="entry name" value="COAGULATION FACTOR 5/8 TYPE, C-TERMINAL"/>
    <property type="match status" value="1"/>
</dbReference>
<evidence type="ECO:0000256" key="1">
    <source>
        <dbReference type="ARBA" id="ARBA00022801"/>
    </source>
</evidence>
<dbReference type="EMBL" id="CP068224">
    <property type="protein sequence ID" value="QQT53135.1"/>
    <property type="molecule type" value="Genomic_DNA"/>
</dbReference>
<dbReference type="PANTHER" id="PTHR47406:SF2">
    <property type="entry name" value="ALPHA GLUCURONIDASE N-TERMINAL DOMAIN-CONTAINING PROTEIN"/>
    <property type="match status" value="1"/>
</dbReference>
<protein>
    <submittedName>
        <fullName evidence="2">DUF4838 domain-containing protein</fullName>
    </submittedName>
</protein>
<dbReference type="InterPro" id="IPR029018">
    <property type="entry name" value="Hex-like_dom2"/>
</dbReference>
<dbReference type="Gene3D" id="3.30.379.10">
    <property type="entry name" value="Chitobiase/beta-hexosaminidase domain 2-like"/>
    <property type="match status" value="1"/>
</dbReference>
<evidence type="ECO:0000313" key="2">
    <source>
        <dbReference type="EMBL" id="QQT53135.1"/>
    </source>
</evidence>
<evidence type="ECO:0000313" key="3">
    <source>
        <dbReference type="Proteomes" id="UP000595498"/>
    </source>
</evidence>
<organism evidence="2 3">
    <name type="scientific">Sphingobacterium multivorum</name>
    <dbReference type="NCBI Taxonomy" id="28454"/>
    <lineage>
        <taxon>Bacteria</taxon>
        <taxon>Pseudomonadati</taxon>
        <taxon>Bacteroidota</taxon>
        <taxon>Sphingobacteriia</taxon>
        <taxon>Sphingobacteriales</taxon>
        <taxon>Sphingobacteriaceae</taxon>
        <taxon>Sphingobacterium</taxon>
    </lineage>
</organism>
<proteinExistence type="predicted"/>
<name>A0ABX7CPA2_SPHMU</name>